<dbReference type="EMBL" id="AZMM01008987">
    <property type="protein sequence ID" value="ETJ36758.1"/>
    <property type="molecule type" value="Genomic_DNA"/>
</dbReference>
<name>W1Y2J0_9ZZZZ</name>
<dbReference type="PROSITE" id="PS51257">
    <property type="entry name" value="PROKAR_LIPOPROTEIN"/>
    <property type="match status" value="1"/>
</dbReference>
<evidence type="ECO:0000313" key="1">
    <source>
        <dbReference type="EMBL" id="ETJ36758.1"/>
    </source>
</evidence>
<dbReference type="AlphaFoldDB" id="W1Y2J0"/>
<sequence length="39" mass="3973">MKNWKKYAFASASLVALAASLAACGNLKGNNQKAADSAS</sequence>
<protein>
    <submittedName>
        <fullName evidence="1">ABC superfamily ATP binding cassette transporter, binding protein</fullName>
    </submittedName>
</protein>
<accession>W1Y2J0</accession>
<proteinExistence type="predicted"/>
<feature type="non-terminal residue" evidence="1">
    <location>
        <position position="39"/>
    </location>
</feature>
<gene>
    <name evidence="1" type="ORF">Q604_UNBC08987G0002</name>
</gene>
<organism evidence="1">
    <name type="scientific">human gut metagenome</name>
    <dbReference type="NCBI Taxonomy" id="408170"/>
    <lineage>
        <taxon>unclassified sequences</taxon>
        <taxon>metagenomes</taxon>
        <taxon>organismal metagenomes</taxon>
    </lineage>
</organism>
<reference evidence="1" key="1">
    <citation type="submission" date="2013-12" db="EMBL/GenBank/DDBJ databases">
        <title>A Varibaculum cambriense genome reconstructed from a premature infant gut community with otherwise low bacterial novelty that shifts toward anaerobic metabolism during the third week of life.</title>
        <authorList>
            <person name="Brown C.T."/>
            <person name="Sharon I."/>
            <person name="Thomas B.C."/>
            <person name="Castelle C.J."/>
            <person name="Morowitz M.J."/>
            <person name="Banfield J.F."/>
        </authorList>
    </citation>
    <scope>NUCLEOTIDE SEQUENCE</scope>
</reference>
<comment type="caution">
    <text evidence="1">The sequence shown here is derived from an EMBL/GenBank/DDBJ whole genome shotgun (WGS) entry which is preliminary data.</text>
</comment>